<proteinExistence type="predicted"/>
<organism evidence="2 3">
    <name type="scientific">Glycomyces buryatensis</name>
    <dbReference type="NCBI Taxonomy" id="2570927"/>
    <lineage>
        <taxon>Bacteria</taxon>
        <taxon>Bacillati</taxon>
        <taxon>Actinomycetota</taxon>
        <taxon>Actinomycetes</taxon>
        <taxon>Glycomycetales</taxon>
        <taxon>Glycomycetaceae</taxon>
        <taxon>Glycomyces</taxon>
    </lineage>
</organism>
<dbReference type="RefSeq" id="WP_136534239.1">
    <property type="nucleotide sequence ID" value="NZ_STGY01000037.1"/>
</dbReference>
<evidence type="ECO:0000313" key="2">
    <source>
        <dbReference type="EMBL" id="THV41876.1"/>
    </source>
</evidence>
<gene>
    <name evidence="2" type="ORF">FAB82_09145</name>
</gene>
<sequence>MAENDQTWTDPDGFVTLRRIGDEVTISVSTSGFARPSHELARLVRELGTELPEPDAETNQAMNDGIAALGAIQQAASTGGYDAVAAMMRQRLGVETPGPVPVLDSDPAIDGGLGVWLGGFGNAMTEAAAARQDPEREPLFAESRTSEGDVGVTTSSREIIAGVHIGPNARYLGVEGLGRALTEQLAAARAELAKAALEQARKNRPEEVSGVLDGAEAGTQREADRTNQMIDEYQQAVASAKRKMGLQ</sequence>
<evidence type="ECO:0000313" key="3">
    <source>
        <dbReference type="Proteomes" id="UP000308760"/>
    </source>
</evidence>
<comment type="caution">
    <text evidence="2">The sequence shown here is derived from an EMBL/GenBank/DDBJ whole genome shotgun (WGS) entry which is preliminary data.</text>
</comment>
<keyword evidence="3" id="KW-1185">Reference proteome</keyword>
<name>A0A4V4HSI9_9ACTN</name>
<feature type="region of interest" description="Disordered" evidence="1">
    <location>
        <begin position="199"/>
        <end position="227"/>
    </location>
</feature>
<dbReference type="EMBL" id="STGY01000037">
    <property type="protein sequence ID" value="THV41876.1"/>
    <property type="molecule type" value="Genomic_DNA"/>
</dbReference>
<evidence type="ECO:0000256" key="1">
    <source>
        <dbReference type="SAM" id="MobiDB-lite"/>
    </source>
</evidence>
<reference evidence="3" key="1">
    <citation type="submission" date="2019-04" db="EMBL/GenBank/DDBJ databases">
        <title>Nocardioides xinjiangensis sp. nov.</title>
        <authorList>
            <person name="Liu S."/>
        </authorList>
    </citation>
    <scope>NUCLEOTIDE SEQUENCE [LARGE SCALE GENOMIC DNA]</scope>
    <source>
        <strain evidence="3">18</strain>
    </source>
</reference>
<dbReference type="AlphaFoldDB" id="A0A4V4HSI9"/>
<protein>
    <submittedName>
        <fullName evidence="2">Uncharacterized protein</fullName>
    </submittedName>
</protein>
<dbReference type="OrthoDB" id="5184659at2"/>
<reference evidence="2 3" key="2">
    <citation type="submission" date="2019-05" db="EMBL/GenBank/DDBJ databases">
        <title>Glycomyces buryatensis sp. nov.</title>
        <authorList>
            <person name="Nikitina E."/>
        </authorList>
    </citation>
    <scope>NUCLEOTIDE SEQUENCE [LARGE SCALE GENOMIC DNA]</scope>
    <source>
        <strain evidence="2 3">18</strain>
    </source>
</reference>
<dbReference type="Proteomes" id="UP000308760">
    <property type="component" value="Unassembled WGS sequence"/>
</dbReference>
<accession>A0A4V4HSI9</accession>